<sequence>MIRFERLLVEESCSRPDPANKCSSSSPSATMLLFQVDMGRSWLPIGLILCVWCPAHGQELDQTQGDWDDWGSGVQDLLLAGFPADSPFVSETLGRPVNCTQRFWLPPSSPVCWDDVVGQEEFEQTRLLALQNRAALEAVSVASGLDEGGPTYDEQARQDVQVVQADHQELVQTAETMEKVFFSLEDKRREGTDHYTFSSIKEQLTNTRASLHSREELAALLEDKLSILERSLDLMQLRLAKLLARRW</sequence>
<organism evidence="2 3">
    <name type="scientific">Alosa alosa</name>
    <name type="common">allis shad</name>
    <dbReference type="NCBI Taxonomy" id="278164"/>
    <lineage>
        <taxon>Eukaryota</taxon>
        <taxon>Metazoa</taxon>
        <taxon>Chordata</taxon>
        <taxon>Craniata</taxon>
        <taxon>Vertebrata</taxon>
        <taxon>Euteleostomi</taxon>
        <taxon>Actinopterygii</taxon>
        <taxon>Neopterygii</taxon>
        <taxon>Teleostei</taxon>
        <taxon>Clupei</taxon>
        <taxon>Clupeiformes</taxon>
        <taxon>Clupeoidei</taxon>
        <taxon>Clupeidae</taxon>
        <taxon>Alosa</taxon>
    </lineage>
</organism>
<dbReference type="Proteomes" id="UP000823561">
    <property type="component" value="Chromosome 20"/>
</dbReference>
<keyword evidence="1" id="KW-0175">Coiled coil</keyword>
<evidence type="ECO:0000313" key="2">
    <source>
        <dbReference type="EMBL" id="KAG5264998.1"/>
    </source>
</evidence>
<evidence type="ECO:0000313" key="3">
    <source>
        <dbReference type="Proteomes" id="UP000823561"/>
    </source>
</evidence>
<gene>
    <name evidence="2" type="ORF">AALO_G00260330</name>
</gene>
<dbReference type="EMBL" id="JADWDJ010000020">
    <property type="protein sequence ID" value="KAG5264998.1"/>
    <property type="molecule type" value="Genomic_DNA"/>
</dbReference>
<protein>
    <submittedName>
        <fullName evidence="2">Uncharacterized protein</fullName>
    </submittedName>
</protein>
<comment type="caution">
    <text evidence="2">The sequence shown here is derived from an EMBL/GenBank/DDBJ whole genome shotgun (WGS) entry which is preliminary data.</text>
</comment>
<name>A0AAV6FQJ5_9TELE</name>
<proteinExistence type="predicted"/>
<feature type="coiled-coil region" evidence="1">
    <location>
        <begin position="218"/>
        <end position="245"/>
    </location>
</feature>
<keyword evidence="3" id="KW-1185">Reference proteome</keyword>
<accession>A0AAV6FQJ5</accession>
<reference evidence="2" key="1">
    <citation type="submission" date="2020-10" db="EMBL/GenBank/DDBJ databases">
        <title>Chromosome-scale genome assembly of the Allis shad, Alosa alosa.</title>
        <authorList>
            <person name="Margot Z."/>
            <person name="Christophe K."/>
            <person name="Cabau C."/>
            <person name="Louis A."/>
            <person name="Berthelot C."/>
            <person name="Parey E."/>
            <person name="Roest Crollius H."/>
            <person name="Montfort J."/>
            <person name="Robinson-Rechavi M."/>
            <person name="Bucao C."/>
            <person name="Bouchez O."/>
            <person name="Gislard M."/>
            <person name="Lluch J."/>
            <person name="Milhes M."/>
            <person name="Lampietro C."/>
            <person name="Lopez Roques C."/>
            <person name="Donnadieu C."/>
            <person name="Braasch I."/>
            <person name="Desvignes T."/>
            <person name="Postlethwait J."/>
            <person name="Bobe J."/>
            <person name="Guiguen Y."/>
        </authorList>
    </citation>
    <scope>NUCLEOTIDE SEQUENCE</scope>
    <source>
        <strain evidence="2">M-15738</strain>
        <tissue evidence="2">Blood</tissue>
    </source>
</reference>
<evidence type="ECO:0000256" key="1">
    <source>
        <dbReference type="SAM" id="Coils"/>
    </source>
</evidence>
<dbReference type="AlphaFoldDB" id="A0AAV6FQJ5"/>